<dbReference type="Pfam" id="PF01300">
    <property type="entry name" value="Sua5_yciO_yrdC"/>
    <property type="match status" value="1"/>
</dbReference>
<evidence type="ECO:0000256" key="9">
    <source>
        <dbReference type="ARBA" id="ARBA00022741"/>
    </source>
</evidence>
<dbReference type="PROSITE" id="PS51163">
    <property type="entry name" value="YRDC"/>
    <property type="match status" value="1"/>
</dbReference>
<evidence type="ECO:0000256" key="1">
    <source>
        <dbReference type="ARBA" id="ARBA00004496"/>
    </source>
</evidence>
<dbReference type="Gene3D" id="3.90.870.10">
    <property type="entry name" value="DHBP synthase"/>
    <property type="match status" value="1"/>
</dbReference>
<evidence type="ECO:0000313" key="14">
    <source>
        <dbReference type="EMBL" id="MBU3830861.1"/>
    </source>
</evidence>
<reference evidence="14" key="2">
    <citation type="submission" date="2021-04" db="EMBL/GenBank/DDBJ databases">
        <authorList>
            <person name="Gilroy R."/>
        </authorList>
    </citation>
    <scope>NUCLEOTIDE SEQUENCE</scope>
    <source>
        <strain evidence="14">A5-1222</strain>
    </source>
</reference>
<proteinExistence type="inferred from homology"/>
<evidence type="ECO:0000256" key="11">
    <source>
        <dbReference type="ARBA" id="ARBA00029774"/>
    </source>
</evidence>
<dbReference type="InterPro" id="IPR017945">
    <property type="entry name" value="DHBP_synth_RibB-like_a/b_dom"/>
</dbReference>
<dbReference type="GO" id="GO:0008033">
    <property type="term" value="P:tRNA processing"/>
    <property type="evidence" value="ECO:0007669"/>
    <property type="project" value="UniProtKB-KW"/>
</dbReference>
<keyword evidence="9" id="KW-0547">Nucleotide-binding</keyword>
<dbReference type="EC" id="2.7.7.87" evidence="4"/>
<keyword evidence="8" id="KW-0548">Nucleotidyltransferase</keyword>
<dbReference type="InterPro" id="IPR003500">
    <property type="entry name" value="RpiB_LacA_LacB"/>
</dbReference>
<dbReference type="EMBL" id="JAHLFM010000026">
    <property type="protein sequence ID" value="MBU3830861.1"/>
    <property type="molecule type" value="Genomic_DNA"/>
</dbReference>
<comment type="similarity">
    <text evidence="3">Belongs to the LacAB/RpiB family.</text>
</comment>
<evidence type="ECO:0000256" key="3">
    <source>
        <dbReference type="ARBA" id="ARBA00008754"/>
    </source>
</evidence>
<dbReference type="AlphaFoldDB" id="A0A9E2KVC7"/>
<evidence type="ECO:0000256" key="10">
    <source>
        <dbReference type="ARBA" id="ARBA00022840"/>
    </source>
</evidence>
<evidence type="ECO:0000256" key="12">
    <source>
        <dbReference type="ARBA" id="ARBA00048366"/>
    </source>
</evidence>
<dbReference type="GO" id="GO:0061710">
    <property type="term" value="F:L-threonylcarbamoyladenylate synthase"/>
    <property type="evidence" value="ECO:0007669"/>
    <property type="project" value="UniProtKB-EC"/>
</dbReference>
<dbReference type="Proteomes" id="UP000824247">
    <property type="component" value="Unassembled WGS sequence"/>
</dbReference>
<evidence type="ECO:0000256" key="5">
    <source>
        <dbReference type="ARBA" id="ARBA00022490"/>
    </source>
</evidence>
<reference evidence="14" key="1">
    <citation type="journal article" date="2021" name="PeerJ">
        <title>Extensive microbial diversity within the chicken gut microbiome revealed by metagenomics and culture.</title>
        <authorList>
            <person name="Gilroy R."/>
            <person name="Ravi A."/>
            <person name="Getino M."/>
            <person name="Pursley I."/>
            <person name="Horton D.L."/>
            <person name="Alikhan N.F."/>
            <person name="Baker D."/>
            <person name="Gharbi K."/>
            <person name="Hall N."/>
            <person name="Watson M."/>
            <person name="Adriaenssens E.M."/>
            <person name="Foster-Nyarko E."/>
            <person name="Jarju S."/>
            <person name="Secka A."/>
            <person name="Antonio M."/>
            <person name="Oren A."/>
            <person name="Chaudhuri R.R."/>
            <person name="La Ragione R."/>
            <person name="Hildebrand F."/>
            <person name="Pallen M.J."/>
        </authorList>
    </citation>
    <scope>NUCLEOTIDE SEQUENCE</scope>
    <source>
        <strain evidence="14">A5-1222</strain>
    </source>
</reference>
<dbReference type="InterPro" id="IPR006070">
    <property type="entry name" value="Sua5-like_dom"/>
</dbReference>
<dbReference type="SUPFAM" id="SSF55821">
    <property type="entry name" value="YrdC/RibB"/>
    <property type="match status" value="1"/>
</dbReference>
<evidence type="ECO:0000259" key="13">
    <source>
        <dbReference type="PROSITE" id="PS51163"/>
    </source>
</evidence>
<evidence type="ECO:0000256" key="4">
    <source>
        <dbReference type="ARBA" id="ARBA00012584"/>
    </source>
</evidence>
<evidence type="ECO:0000256" key="7">
    <source>
        <dbReference type="ARBA" id="ARBA00022694"/>
    </source>
</evidence>
<name>A0A9E2KVC7_9BACT</name>
<keyword evidence="5" id="KW-0963">Cytoplasm</keyword>
<comment type="caution">
    <text evidence="14">The sequence shown here is derived from an EMBL/GenBank/DDBJ whole genome shotgun (WGS) entry which is preliminary data.</text>
</comment>
<dbReference type="InterPro" id="IPR036569">
    <property type="entry name" value="RpiB_LacA_LacB_sf"/>
</dbReference>
<evidence type="ECO:0000256" key="2">
    <source>
        <dbReference type="ARBA" id="ARBA00007663"/>
    </source>
</evidence>
<evidence type="ECO:0000313" key="15">
    <source>
        <dbReference type="Proteomes" id="UP000824247"/>
    </source>
</evidence>
<dbReference type="Gene3D" id="3.40.1400.10">
    <property type="entry name" value="Sugar-phosphate isomerase, RpiB/LacA/LacB"/>
    <property type="match status" value="1"/>
</dbReference>
<comment type="catalytic activity">
    <reaction evidence="12">
        <text>L-threonine + hydrogencarbonate + ATP = L-threonylcarbamoyladenylate + diphosphate + H2O</text>
        <dbReference type="Rhea" id="RHEA:36407"/>
        <dbReference type="ChEBI" id="CHEBI:15377"/>
        <dbReference type="ChEBI" id="CHEBI:17544"/>
        <dbReference type="ChEBI" id="CHEBI:30616"/>
        <dbReference type="ChEBI" id="CHEBI:33019"/>
        <dbReference type="ChEBI" id="CHEBI:57926"/>
        <dbReference type="ChEBI" id="CHEBI:73682"/>
        <dbReference type="EC" id="2.7.7.87"/>
    </reaction>
</comment>
<dbReference type="PANTHER" id="PTHR17490:SF16">
    <property type="entry name" value="THREONYLCARBAMOYL-AMP SYNTHASE"/>
    <property type="match status" value="1"/>
</dbReference>
<keyword evidence="10" id="KW-0067">ATP-binding</keyword>
<keyword evidence="7" id="KW-0819">tRNA processing</keyword>
<comment type="subcellular location">
    <subcellularLocation>
        <location evidence="1">Cytoplasm</location>
    </subcellularLocation>
</comment>
<evidence type="ECO:0000256" key="8">
    <source>
        <dbReference type="ARBA" id="ARBA00022695"/>
    </source>
</evidence>
<dbReference type="PANTHER" id="PTHR17490">
    <property type="entry name" value="SUA5"/>
    <property type="match status" value="1"/>
</dbReference>
<gene>
    <name evidence="14" type="ORF">H9897_01775</name>
</gene>
<accession>A0A9E2KVC7</accession>
<dbReference type="InterPro" id="IPR050156">
    <property type="entry name" value="TC-AMP_synthase_SUA5"/>
</dbReference>
<dbReference type="GO" id="GO:0006450">
    <property type="term" value="P:regulation of translational fidelity"/>
    <property type="evidence" value="ECO:0007669"/>
    <property type="project" value="TreeGrafter"/>
</dbReference>
<dbReference type="GO" id="GO:0016861">
    <property type="term" value="F:intramolecular oxidoreductase activity, interconverting aldoses and ketoses"/>
    <property type="evidence" value="ECO:0007669"/>
    <property type="project" value="UniProtKB-ARBA"/>
</dbReference>
<dbReference type="GO" id="GO:0005975">
    <property type="term" value="P:carbohydrate metabolic process"/>
    <property type="evidence" value="ECO:0007669"/>
    <property type="project" value="InterPro"/>
</dbReference>
<dbReference type="SUPFAM" id="SSF89623">
    <property type="entry name" value="Ribose/Galactose isomerase RpiB/AlsB"/>
    <property type="match status" value="1"/>
</dbReference>
<dbReference type="GO" id="GO:0005524">
    <property type="term" value="F:ATP binding"/>
    <property type="evidence" value="ECO:0007669"/>
    <property type="project" value="UniProtKB-KW"/>
</dbReference>
<dbReference type="GO" id="GO:0000049">
    <property type="term" value="F:tRNA binding"/>
    <property type="evidence" value="ECO:0007669"/>
    <property type="project" value="TreeGrafter"/>
</dbReference>
<sequence length="327" mass="38267">MFKTYKSNELDSLVFEIKNNKAVIIPTDTVMGILANNENIIYQIKNRPRHKKIIKFILDVNEMGDLDDVQIQFVNKFWPGGVTIVKNNISYRMPNDKYILYLLSKCGSLYCSSANISNMDTIKDSSDVIKQFDEKKWYYKLVVLEGKPKGSLPSTIVNIDNWTIIRDGDNLEEIKSFINDVINIQKKFIILYDDSYKNNLNDIQEIIQKEKHQFIINVLNENNMNQMCNQIVNNKNTFGIILTSEVNEWDIKLNKYYLIRSAIIYDEKISYLSRNHDDANVAIFDFKLFDKKTNLKNISNFVTANFEGGRHYERVKTIIDYEKKTNV</sequence>
<comment type="similarity">
    <text evidence="2">Belongs to the SUA5 family.</text>
</comment>
<evidence type="ECO:0000256" key="6">
    <source>
        <dbReference type="ARBA" id="ARBA00022679"/>
    </source>
</evidence>
<protein>
    <recommendedName>
        <fullName evidence="11">L-threonylcarbamoyladenylate synthase</fullName>
        <ecNumber evidence="4">2.7.7.87</ecNumber>
    </recommendedName>
    <alternativeName>
        <fullName evidence="11">L-threonylcarbamoyladenylate synthase</fullName>
    </alternativeName>
</protein>
<organism evidence="14 15">
    <name type="scientific">Candidatus Ureaplasma intestinipullorum</name>
    <dbReference type="NCBI Taxonomy" id="2838770"/>
    <lineage>
        <taxon>Bacteria</taxon>
        <taxon>Bacillati</taxon>
        <taxon>Mycoplasmatota</taxon>
        <taxon>Mycoplasmoidales</taxon>
        <taxon>Mycoplasmoidaceae</taxon>
        <taxon>Ureaplasma</taxon>
    </lineage>
</organism>
<dbReference type="GO" id="GO:0003725">
    <property type="term" value="F:double-stranded RNA binding"/>
    <property type="evidence" value="ECO:0007669"/>
    <property type="project" value="InterPro"/>
</dbReference>
<keyword evidence="6" id="KW-0808">Transferase</keyword>
<feature type="domain" description="YrdC-like" evidence="13">
    <location>
        <begin position="7"/>
        <end position="170"/>
    </location>
</feature>
<dbReference type="Pfam" id="PF02502">
    <property type="entry name" value="LacAB_rpiB"/>
    <property type="match status" value="1"/>
</dbReference>
<dbReference type="GO" id="GO:0005737">
    <property type="term" value="C:cytoplasm"/>
    <property type="evidence" value="ECO:0007669"/>
    <property type="project" value="UniProtKB-SubCell"/>
</dbReference>